<gene>
    <name evidence="1" type="ORF">PVK06_023965</name>
</gene>
<organism evidence="1 2">
    <name type="scientific">Gossypium arboreum</name>
    <name type="common">Tree cotton</name>
    <name type="synonym">Gossypium nanking</name>
    <dbReference type="NCBI Taxonomy" id="29729"/>
    <lineage>
        <taxon>Eukaryota</taxon>
        <taxon>Viridiplantae</taxon>
        <taxon>Streptophyta</taxon>
        <taxon>Embryophyta</taxon>
        <taxon>Tracheophyta</taxon>
        <taxon>Spermatophyta</taxon>
        <taxon>Magnoliopsida</taxon>
        <taxon>eudicotyledons</taxon>
        <taxon>Gunneridae</taxon>
        <taxon>Pentapetalae</taxon>
        <taxon>rosids</taxon>
        <taxon>malvids</taxon>
        <taxon>Malvales</taxon>
        <taxon>Malvaceae</taxon>
        <taxon>Malvoideae</taxon>
        <taxon>Gossypium</taxon>
    </lineage>
</organism>
<comment type="caution">
    <text evidence="1">The sequence shown here is derived from an EMBL/GenBank/DDBJ whole genome shotgun (WGS) entry which is preliminary data.</text>
</comment>
<proteinExistence type="predicted"/>
<dbReference type="Proteomes" id="UP001358586">
    <property type="component" value="Chromosome 7"/>
</dbReference>
<sequence>MDIAANASTEARLLWKDKLTGKGIAGSKKSVNSNRLDDDDDDFKLFKGDVTRSVVNGMEFFDKLKVEEMA</sequence>
<name>A0ABR0PCL2_GOSAR</name>
<keyword evidence="2" id="KW-1185">Reference proteome</keyword>
<reference evidence="1 2" key="1">
    <citation type="submission" date="2023-03" db="EMBL/GenBank/DDBJ databases">
        <title>WGS of Gossypium arboreum.</title>
        <authorList>
            <person name="Yu D."/>
        </authorList>
    </citation>
    <scope>NUCLEOTIDE SEQUENCE [LARGE SCALE GENOMIC DNA]</scope>
    <source>
        <tissue evidence="1">Leaf</tissue>
    </source>
</reference>
<protein>
    <submittedName>
        <fullName evidence="1">Uncharacterized protein</fullName>
    </submittedName>
</protein>
<dbReference type="EMBL" id="JARKNE010000007">
    <property type="protein sequence ID" value="KAK5819009.1"/>
    <property type="molecule type" value="Genomic_DNA"/>
</dbReference>
<accession>A0ABR0PCL2</accession>
<evidence type="ECO:0000313" key="2">
    <source>
        <dbReference type="Proteomes" id="UP001358586"/>
    </source>
</evidence>
<evidence type="ECO:0000313" key="1">
    <source>
        <dbReference type="EMBL" id="KAK5819009.1"/>
    </source>
</evidence>